<dbReference type="RefSeq" id="WP_073497276.1">
    <property type="nucleotide sequence ID" value="NZ_FRBI01000006.1"/>
</dbReference>
<dbReference type="GO" id="GO:0090529">
    <property type="term" value="P:cell septum assembly"/>
    <property type="evidence" value="ECO:0007669"/>
    <property type="project" value="InterPro"/>
</dbReference>
<dbReference type="HAMAP" id="MF_00911">
    <property type="entry name" value="FtsQ_subfam"/>
    <property type="match status" value="1"/>
</dbReference>
<organism evidence="11 12">
    <name type="scientific">Actinacidiphila paucisporea</name>
    <dbReference type="NCBI Taxonomy" id="310782"/>
    <lineage>
        <taxon>Bacteria</taxon>
        <taxon>Bacillati</taxon>
        <taxon>Actinomycetota</taxon>
        <taxon>Actinomycetes</taxon>
        <taxon>Kitasatosporales</taxon>
        <taxon>Streptomycetaceae</taxon>
        <taxon>Actinacidiphila</taxon>
    </lineage>
</organism>
<evidence type="ECO:0000259" key="10">
    <source>
        <dbReference type="PROSITE" id="PS51779"/>
    </source>
</evidence>
<dbReference type="PANTHER" id="PTHR37820:SF1">
    <property type="entry name" value="CELL DIVISION PROTEIN FTSQ"/>
    <property type="match status" value="1"/>
</dbReference>
<evidence type="ECO:0000256" key="9">
    <source>
        <dbReference type="SAM" id="MobiDB-lite"/>
    </source>
</evidence>
<dbReference type="InterPro" id="IPR050487">
    <property type="entry name" value="FtsQ_DivIB"/>
</dbReference>
<dbReference type="STRING" id="310782.SAMN05216499_106213"/>
<feature type="region of interest" description="Disordered" evidence="9">
    <location>
        <begin position="1"/>
        <end position="40"/>
    </location>
</feature>
<evidence type="ECO:0000256" key="5">
    <source>
        <dbReference type="ARBA" id="ARBA00022989"/>
    </source>
</evidence>
<keyword evidence="6 8" id="KW-0472">Membrane</keyword>
<name>A0A1M7DXI1_9ACTN</name>
<gene>
    <name evidence="8" type="primary">ftsQ</name>
    <name evidence="11" type="ORF">SAMN05216499_106213</name>
</gene>
<sequence>MTGPGAGTGARPAERGDQDRPRVPRAAAGPGAAGPRRPRLTAPDRRTLLVALVVLTMLIGGGTWAVYGSSWLRADKVAVGGAQVLTEQQIQRAAAVPLGGPLMSVDTGAVRKRLLKALPRLRDASVHRSWPHTIRVEVTERTPSAILKSGAKFIEVDKEGVRFATVDQRPRGVPVVQLTPDQTASYRHFGTKRLLQAAITVAGRLPESLTGRATAIRVRSYDAITVELTGGREVMWGSQEDGARKAAVLTALMKAEPHATHYDVSAPTAPAASVS</sequence>
<keyword evidence="4 8" id="KW-0812">Transmembrane</keyword>
<keyword evidence="5 8" id="KW-1133">Transmembrane helix</keyword>
<feature type="compositionally biased region" description="Low complexity" evidence="9">
    <location>
        <begin position="24"/>
        <end position="35"/>
    </location>
</feature>
<accession>A0A1M7DXI1</accession>
<dbReference type="GO" id="GO:0032153">
    <property type="term" value="C:cell division site"/>
    <property type="evidence" value="ECO:0007669"/>
    <property type="project" value="UniProtKB-UniRule"/>
</dbReference>
<protein>
    <recommendedName>
        <fullName evidence="8">Cell division protein FtsQ</fullName>
    </recommendedName>
</protein>
<dbReference type="InterPro" id="IPR005548">
    <property type="entry name" value="Cell_div_FtsQ/DivIB_C"/>
</dbReference>
<evidence type="ECO:0000256" key="8">
    <source>
        <dbReference type="HAMAP-Rule" id="MF_00911"/>
    </source>
</evidence>
<evidence type="ECO:0000313" key="11">
    <source>
        <dbReference type="EMBL" id="SHL84058.1"/>
    </source>
</evidence>
<keyword evidence="12" id="KW-1185">Reference proteome</keyword>
<evidence type="ECO:0000256" key="4">
    <source>
        <dbReference type="ARBA" id="ARBA00022692"/>
    </source>
</evidence>
<evidence type="ECO:0000256" key="1">
    <source>
        <dbReference type="ARBA" id="ARBA00004370"/>
    </source>
</evidence>
<dbReference type="PROSITE" id="PS51779">
    <property type="entry name" value="POTRA"/>
    <property type="match status" value="1"/>
</dbReference>
<evidence type="ECO:0000256" key="2">
    <source>
        <dbReference type="ARBA" id="ARBA00022475"/>
    </source>
</evidence>
<evidence type="ECO:0000256" key="3">
    <source>
        <dbReference type="ARBA" id="ARBA00022618"/>
    </source>
</evidence>
<evidence type="ECO:0000313" key="12">
    <source>
        <dbReference type="Proteomes" id="UP000184111"/>
    </source>
</evidence>
<proteinExistence type="inferred from homology"/>
<keyword evidence="7 8" id="KW-0131">Cell cycle</keyword>
<keyword evidence="2 8" id="KW-1003">Cell membrane</keyword>
<dbReference type="InterPro" id="IPR013685">
    <property type="entry name" value="POTRA_FtsQ_type"/>
</dbReference>
<feature type="domain" description="POTRA" evidence="10">
    <location>
        <begin position="72"/>
        <end position="141"/>
    </location>
</feature>
<comment type="similarity">
    <text evidence="8">Belongs to the FtsQ/DivIB family. FtsQ subfamily.</text>
</comment>
<dbReference type="GO" id="GO:0043093">
    <property type="term" value="P:FtsZ-dependent cytokinesis"/>
    <property type="evidence" value="ECO:0007669"/>
    <property type="project" value="UniProtKB-UniRule"/>
</dbReference>
<feature type="compositionally biased region" description="Basic and acidic residues" evidence="9">
    <location>
        <begin position="12"/>
        <end position="22"/>
    </location>
</feature>
<dbReference type="Pfam" id="PF03799">
    <property type="entry name" value="FtsQ_DivIB_C"/>
    <property type="match status" value="1"/>
</dbReference>
<dbReference type="Pfam" id="PF08478">
    <property type="entry name" value="POTRA_1"/>
    <property type="match status" value="1"/>
</dbReference>
<dbReference type="InterPro" id="IPR026579">
    <property type="entry name" value="FtsQ"/>
</dbReference>
<dbReference type="Proteomes" id="UP000184111">
    <property type="component" value="Unassembled WGS sequence"/>
</dbReference>
<dbReference type="PANTHER" id="PTHR37820">
    <property type="entry name" value="CELL DIVISION PROTEIN DIVIB"/>
    <property type="match status" value="1"/>
</dbReference>
<evidence type="ECO:0000256" key="7">
    <source>
        <dbReference type="ARBA" id="ARBA00023306"/>
    </source>
</evidence>
<comment type="function">
    <text evidence="8">Essential cell division protein.</text>
</comment>
<dbReference type="Gene3D" id="3.10.20.310">
    <property type="entry name" value="membrane protein fhac"/>
    <property type="match status" value="1"/>
</dbReference>
<dbReference type="GO" id="GO:0005886">
    <property type="term" value="C:plasma membrane"/>
    <property type="evidence" value="ECO:0007669"/>
    <property type="project" value="UniProtKB-SubCell"/>
</dbReference>
<dbReference type="AlphaFoldDB" id="A0A1M7DXI1"/>
<comment type="subcellular location">
    <subcellularLocation>
        <location evidence="8">Cell membrane</location>
        <topology evidence="8">Single-pass type II membrane protein</topology>
    </subcellularLocation>
    <subcellularLocation>
        <location evidence="1">Membrane</location>
    </subcellularLocation>
    <text evidence="8">Localizes to the division septum.</text>
</comment>
<keyword evidence="3 8" id="KW-0132">Cell division</keyword>
<evidence type="ECO:0000256" key="6">
    <source>
        <dbReference type="ARBA" id="ARBA00023136"/>
    </source>
</evidence>
<feature type="transmembrane region" description="Helical" evidence="8">
    <location>
        <begin position="47"/>
        <end position="67"/>
    </location>
</feature>
<dbReference type="EMBL" id="FRBI01000006">
    <property type="protein sequence ID" value="SHL84058.1"/>
    <property type="molecule type" value="Genomic_DNA"/>
</dbReference>
<dbReference type="InterPro" id="IPR034746">
    <property type="entry name" value="POTRA"/>
</dbReference>
<reference evidence="11 12" key="1">
    <citation type="submission" date="2016-11" db="EMBL/GenBank/DDBJ databases">
        <authorList>
            <person name="Jaros S."/>
            <person name="Januszkiewicz K."/>
            <person name="Wedrychowicz H."/>
        </authorList>
    </citation>
    <scope>NUCLEOTIDE SEQUENCE [LARGE SCALE GENOMIC DNA]</scope>
    <source>
        <strain evidence="11 12">CGMCC 4.2025</strain>
    </source>
</reference>